<accession>A0ABR4GC53</accession>
<organism evidence="2 3">
    <name type="scientific">Aspergillus keveii</name>
    <dbReference type="NCBI Taxonomy" id="714993"/>
    <lineage>
        <taxon>Eukaryota</taxon>
        <taxon>Fungi</taxon>
        <taxon>Dikarya</taxon>
        <taxon>Ascomycota</taxon>
        <taxon>Pezizomycotina</taxon>
        <taxon>Eurotiomycetes</taxon>
        <taxon>Eurotiomycetidae</taxon>
        <taxon>Eurotiales</taxon>
        <taxon>Aspergillaceae</taxon>
        <taxon>Aspergillus</taxon>
        <taxon>Aspergillus subgen. Nidulantes</taxon>
    </lineage>
</organism>
<evidence type="ECO:0000313" key="2">
    <source>
        <dbReference type="EMBL" id="KAL2796615.1"/>
    </source>
</evidence>
<feature type="transmembrane region" description="Helical" evidence="1">
    <location>
        <begin position="6"/>
        <end position="29"/>
    </location>
</feature>
<keyword evidence="1" id="KW-0472">Membrane</keyword>
<proteinExistence type="predicted"/>
<dbReference type="EMBL" id="JBFTWV010000025">
    <property type="protein sequence ID" value="KAL2796615.1"/>
    <property type="molecule type" value="Genomic_DNA"/>
</dbReference>
<evidence type="ECO:0000256" key="1">
    <source>
        <dbReference type="SAM" id="Phobius"/>
    </source>
</evidence>
<keyword evidence="3" id="KW-1185">Reference proteome</keyword>
<keyword evidence="1" id="KW-0812">Transmembrane</keyword>
<evidence type="ECO:0000313" key="3">
    <source>
        <dbReference type="Proteomes" id="UP001610563"/>
    </source>
</evidence>
<comment type="caution">
    <text evidence="2">The sequence shown here is derived from an EMBL/GenBank/DDBJ whole genome shotgun (WGS) entry which is preliminary data.</text>
</comment>
<name>A0ABR4GC53_9EURO</name>
<gene>
    <name evidence="2" type="ORF">BJX66DRAFT_335859</name>
</gene>
<dbReference type="Proteomes" id="UP001610563">
    <property type="component" value="Unassembled WGS sequence"/>
</dbReference>
<keyword evidence="1" id="KW-1133">Transmembrane helix</keyword>
<sequence length="329" mass="37290">MPVIKALLGISTCLGNTVVGAFLGSWLSVRFWVPRLKRSAATLNTDGLTPKDVNQLRLKKLFLAVERVQSEAIAITESTGLRIGVYDLPVGPDEDSEEEDWDYQIFFKPSDNCLDTVESMTEYIIEHSHQLWHDNEAHNQPTALNGYNNIGAYFASLNRKRGKRPSNLAHSSGWKRSEIRDDQLGPDTLRDKYWPYAQQPRSFGPCWTRIGDGHSHILFTMYHDIVPEEDLLCRRELLAILGFMLTRMKSPYFEDHHVVPVMVISCFKNHSARILQAYLTDCDLIIGQSSLYDFSNPKSRAENLPLFLTYMASEPVGTTRCEAASSSSQ</sequence>
<protein>
    <submittedName>
        <fullName evidence="2">Uncharacterized protein</fullName>
    </submittedName>
</protein>
<reference evidence="2 3" key="1">
    <citation type="submission" date="2024-07" db="EMBL/GenBank/DDBJ databases">
        <title>Section-level genome sequencing and comparative genomics of Aspergillus sections Usti and Cavernicolus.</title>
        <authorList>
            <consortium name="Lawrence Berkeley National Laboratory"/>
            <person name="Nybo J.L."/>
            <person name="Vesth T.C."/>
            <person name="Theobald S."/>
            <person name="Frisvad J.C."/>
            <person name="Larsen T.O."/>
            <person name="Kjaerboelling I."/>
            <person name="Rothschild-Mancinelli K."/>
            <person name="Lyhne E.K."/>
            <person name="Kogle M.E."/>
            <person name="Barry K."/>
            <person name="Clum A."/>
            <person name="Na H."/>
            <person name="Ledsgaard L."/>
            <person name="Lin J."/>
            <person name="Lipzen A."/>
            <person name="Kuo A."/>
            <person name="Riley R."/>
            <person name="Mondo S."/>
            <person name="Labutti K."/>
            <person name="Haridas S."/>
            <person name="Pangalinan J."/>
            <person name="Salamov A.A."/>
            <person name="Simmons B.A."/>
            <person name="Magnuson J.K."/>
            <person name="Chen J."/>
            <person name="Drula E."/>
            <person name="Henrissat B."/>
            <person name="Wiebenga A."/>
            <person name="Lubbers R.J."/>
            <person name="Gomes A.C."/>
            <person name="Makela M.R."/>
            <person name="Stajich J."/>
            <person name="Grigoriev I.V."/>
            <person name="Mortensen U.H."/>
            <person name="De Vries R.P."/>
            <person name="Baker S.E."/>
            <person name="Andersen M.R."/>
        </authorList>
    </citation>
    <scope>NUCLEOTIDE SEQUENCE [LARGE SCALE GENOMIC DNA]</scope>
    <source>
        <strain evidence="2 3">CBS 209.92</strain>
    </source>
</reference>